<feature type="region of interest" description="Disordered" evidence="1">
    <location>
        <begin position="26"/>
        <end position="54"/>
    </location>
</feature>
<dbReference type="Proteomes" id="UP000326907">
    <property type="component" value="Unassembled WGS sequence"/>
</dbReference>
<comment type="caution">
    <text evidence="2">The sequence shown here is derived from an EMBL/GenBank/DDBJ whole genome shotgun (WGS) entry which is preliminary data.</text>
</comment>
<gene>
    <name evidence="2" type="ORF">F5983_21155</name>
</gene>
<dbReference type="RefSeq" id="WP_151511715.1">
    <property type="nucleotide sequence ID" value="NZ_VYUA01000019.1"/>
</dbReference>
<name>A0A5N5EJV2_9ACTN</name>
<dbReference type="PROSITE" id="PS51257">
    <property type="entry name" value="PROKAR_LIPOPROTEIN"/>
    <property type="match status" value="1"/>
</dbReference>
<reference evidence="2 3" key="1">
    <citation type="submission" date="2019-09" db="EMBL/GenBank/DDBJ databases">
        <authorList>
            <person name="Liu P."/>
        </authorList>
    </citation>
    <scope>NUCLEOTIDE SEQUENCE [LARGE SCALE GENOMIC DNA]</scope>
    <source>
        <strain evidence="2 3">TRM68085</strain>
    </source>
</reference>
<keyword evidence="3" id="KW-1185">Reference proteome</keyword>
<protein>
    <recommendedName>
        <fullName evidence="4">Lipoprotein</fullName>
    </recommendedName>
</protein>
<dbReference type="EMBL" id="VYUA01000019">
    <property type="protein sequence ID" value="KAB2590543.1"/>
    <property type="molecule type" value="Genomic_DNA"/>
</dbReference>
<evidence type="ECO:0000313" key="3">
    <source>
        <dbReference type="Proteomes" id="UP000326907"/>
    </source>
</evidence>
<evidence type="ECO:0000256" key="1">
    <source>
        <dbReference type="SAM" id="MobiDB-lite"/>
    </source>
</evidence>
<proteinExistence type="predicted"/>
<organism evidence="2 3">
    <name type="scientific">Streptomyces arboris</name>
    <dbReference type="NCBI Taxonomy" id="2600619"/>
    <lineage>
        <taxon>Bacteria</taxon>
        <taxon>Bacillati</taxon>
        <taxon>Actinomycetota</taxon>
        <taxon>Actinomycetes</taxon>
        <taxon>Kitasatosporales</taxon>
        <taxon>Streptomycetaceae</taxon>
        <taxon>Streptomyces</taxon>
    </lineage>
</organism>
<dbReference type="AlphaFoldDB" id="A0A5N5EJV2"/>
<evidence type="ECO:0008006" key="4">
    <source>
        <dbReference type="Google" id="ProtNLM"/>
    </source>
</evidence>
<sequence>MRLTTHGWRAAPAGVLLAAALLTGCTDSGRDSDKPGPGPTASGPSQEERDEKLGREAEAAVGMTGDEPEFTESGVSRVGEGIHSQSLLTPGKSYEVSFACAGSGAAEATVQSKGTTEVKTVECGGAPVHVRVHDAPRRVTIDVTAVGKASGMAAYRIADFTP</sequence>
<accession>A0A5N5EJV2</accession>
<evidence type="ECO:0000313" key="2">
    <source>
        <dbReference type="EMBL" id="KAB2590543.1"/>
    </source>
</evidence>